<dbReference type="OrthoDB" id="275177at2759"/>
<evidence type="ECO:0000256" key="9">
    <source>
        <dbReference type="RuleBase" id="RU363066"/>
    </source>
</evidence>
<keyword evidence="4 9" id="KW-0808">Transferase</keyword>
<keyword evidence="5 9" id="KW-0547">Nucleotide-binding</keyword>
<evidence type="ECO:0000256" key="3">
    <source>
        <dbReference type="ARBA" id="ARBA00012054"/>
    </source>
</evidence>
<dbReference type="PANTHER" id="PTHR43442">
    <property type="entry name" value="GLUCONOKINASE-RELATED"/>
    <property type="match status" value="1"/>
</dbReference>
<gene>
    <name evidence="10" type="ORF">HMN09_00755400</name>
</gene>
<dbReference type="GO" id="GO:0046316">
    <property type="term" value="F:gluconokinase activity"/>
    <property type="evidence" value="ECO:0007669"/>
    <property type="project" value="UniProtKB-EC"/>
</dbReference>
<dbReference type="InterPro" id="IPR027417">
    <property type="entry name" value="P-loop_NTPase"/>
</dbReference>
<evidence type="ECO:0000256" key="4">
    <source>
        <dbReference type="ARBA" id="ARBA00022679"/>
    </source>
</evidence>
<dbReference type="UniPathway" id="UPA00792"/>
<dbReference type="EMBL" id="JACAZE010000009">
    <property type="protein sequence ID" value="KAF7306009.1"/>
    <property type="molecule type" value="Genomic_DNA"/>
</dbReference>
<evidence type="ECO:0000313" key="10">
    <source>
        <dbReference type="EMBL" id="KAF7306009.1"/>
    </source>
</evidence>
<dbReference type="GO" id="GO:0005524">
    <property type="term" value="F:ATP binding"/>
    <property type="evidence" value="ECO:0007669"/>
    <property type="project" value="UniProtKB-KW"/>
</dbReference>
<dbReference type="NCBIfam" id="TIGR01313">
    <property type="entry name" value="therm_gnt_kin"/>
    <property type="match status" value="1"/>
</dbReference>
<evidence type="ECO:0000256" key="8">
    <source>
        <dbReference type="ARBA" id="ARBA00048090"/>
    </source>
</evidence>
<comment type="catalytic activity">
    <reaction evidence="8 9">
        <text>D-gluconate + ATP = 6-phospho-D-gluconate + ADP + H(+)</text>
        <dbReference type="Rhea" id="RHEA:19433"/>
        <dbReference type="ChEBI" id="CHEBI:15378"/>
        <dbReference type="ChEBI" id="CHEBI:18391"/>
        <dbReference type="ChEBI" id="CHEBI:30616"/>
        <dbReference type="ChEBI" id="CHEBI:58759"/>
        <dbReference type="ChEBI" id="CHEBI:456216"/>
        <dbReference type="EC" id="2.7.1.12"/>
    </reaction>
</comment>
<evidence type="ECO:0000256" key="2">
    <source>
        <dbReference type="ARBA" id="ARBA00008420"/>
    </source>
</evidence>
<comment type="pathway">
    <text evidence="1 9">Carbohydrate acid metabolism; D-gluconate degradation.</text>
</comment>
<keyword evidence="6 9" id="KW-0418">Kinase</keyword>
<keyword evidence="11" id="KW-1185">Reference proteome</keyword>
<dbReference type="Gene3D" id="3.40.50.300">
    <property type="entry name" value="P-loop containing nucleotide triphosphate hydrolases"/>
    <property type="match status" value="1"/>
</dbReference>
<comment type="caution">
    <text evidence="10">The sequence shown here is derived from an EMBL/GenBank/DDBJ whole genome shotgun (WGS) entry which is preliminary data.</text>
</comment>
<dbReference type="AlphaFoldDB" id="A0A8H6WB50"/>
<proteinExistence type="inferred from homology"/>
<evidence type="ECO:0000256" key="5">
    <source>
        <dbReference type="ARBA" id="ARBA00022741"/>
    </source>
</evidence>
<dbReference type="Proteomes" id="UP000613580">
    <property type="component" value="Unassembled WGS sequence"/>
</dbReference>
<protein>
    <recommendedName>
        <fullName evidence="3 9">Gluconokinase</fullName>
        <ecNumber evidence="3 9">2.7.1.12</ecNumber>
    </recommendedName>
</protein>
<evidence type="ECO:0000313" key="11">
    <source>
        <dbReference type="Proteomes" id="UP000613580"/>
    </source>
</evidence>
<dbReference type="PANTHER" id="PTHR43442:SF3">
    <property type="entry name" value="GLUCONOKINASE-RELATED"/>
    <property type="match status" value="1"/>
</dbReference>
<accession>A0A8H6WB50</accession>
<evidence type="ECO:0000256" key="6">
    <source>
        <dbReference type="ARBA" id="ARBA00022777"/>
    </source>
</evidence>
<dbReference type="CDD" id="cd02021">
    <property type="entry name" value="GntK"/>
    <property type="match status" value="1"/>
</dbReference>
<dbReference type="EC" id="2.7.1.12" evidence="3 9"/>
<dbReference type="GO" id="GO:0005737">
    <property type="term" value="C:cytoplasm"/>
    <property type="evidence" value="ECO:0007669"/>
    <property type="project" value="TreeGrafter"/>
</dbReference>
<dbReference type="InterPro" id="IPR006001">
    <property type="entry name" value="Therm_gnt_kin"/>
</dbReference>
<dbReference type="SUPFAM" id="SSF52540">
    <property type="entry name" value="P-loop containing nucleoside triphosphate hydrolases"/>
    <property type="match status" value="1"/>
</dbReference>
<keyword evidence="7 9" id="KW-0067">ATP-binding</keyword>
<evidence type="ECO:0000256" key="1">
    <source>
        <dbReference type="ARBA" id="ARBA00004875"/>
    </source>
</evidence>
<evidence type="ECO:0000256" key="7">
    <source>
        <dbReference type="ARBA" id="ARBA00022840"/>
    </source>
</evidence>
<dbReference type="FunFam" id="3.40.50.300:FF:000522">
    <property type="entry name" value="Gluconokinase"/>
    <property type="match status" value="1"/>
</dbReference>
<sequence length="263" mass="28623">MRLGFLFPASVALLVAVAAYTIPGLAAFLQDARTNVVRNSGPAGRLLWGLSSPEPDAELAALMNDPDAEPVFVVVMGVSGTGKSTMGAALARAMGLPYVDGDDLHPQSNVDKMARGQPLTDEDRAPWLQKIRDTAEEMVGLGPSGPEKRVNGKGVVIACSALRRVYREVLRGNTGANQKHQKTNKSPLRTYFVFIDGSREFLVKRLEARKGHFMKANMLDSQLATLEYPGGEEGVFVVPVEEETPQKVEKALVWFKTLFARGR</sequence>
<dbReference type="GO" id="GO:0005975">
    <property type="term" value="P:carbohydrate metabolic process"/>
    <property type="evidence" value="ECO:0007669"/>
    <property type="project" value="InterPro"/>
</dbReference>
<reference evidence="10" key="1">
    <citation type="submission" date="2020-05" db="EMBL/GenBank/DDBJ databases">
        <title>Mycena genomes resolve the evolution of fungal bioluminescence.</title>
        <authorList>
            <person name="Tsai I.J."/>
        </authorList>
    </citation>
    <scope>NUCLEOTIDE SEQUENCE</scope>
    <source>
        <strain evidence="10">110903Hualien_Pintung</strain>
    </source>
</reference>
<organism evidence="10 11">
    <name type="scientific">Mycena chlorophos</name>
    <name type="common">Agaric fungus</name>
    <name type="synonym">Agaricus chlorophos</name>
    <dbReference type="NCBI Taxonomy" id="658473"/>
    <lineage>
        <taxon>Eukaryota</taxon>
        <taxon>Fungi</taxon>
        <taxon>Dikarya</taxon>
        <taxon>Basidiomycota</taxon>
        <taxon>Agaricomycotina</taxon>
        <taxon>Agaricomycetes</taxon>
        <taxon>Agaricomycetidae</taxon>
        <taxon>Agaricales</taxon>
        <taxon>Marasmiineae</taxon>
        <taxon>Mycenaceae</taxon>
        <taxon>Mycena</taxon>
    </lineage>
</organism>
<name>A0A8H6WB50_MYCCL</name>
<comment type="similarity">
    <text evidence="2 9">Belongs to the gluconokinase GntK/GntV family.</text>
</comment>